<gene>
    <name evidence="8" type="ORF">LCGC14_0423840</name>
</gene>
<reference evidence="8" key="1">
    <citation type="journal article" date="2015" name="Nature">
        <title>Complex archaea that bridge the gap between prokaryotes and eukaryotes.</title>
        <authorList>
            <person name="Spang A."/>
            <person name="Saw J.H."/>
            <person name="Jorgensen S.L."/>
            <person name="Zaremba-Niedzwiedzka K."/>
            <person name="Martijn J."/>
            <person name="Lind A.E."/>
            <person name="van Eijk R."/>
            <person name="Schleper C."/>
            <person name="Guy L."/>
            <person name="Ettema T.J."/>
        </authorList>
    </citation>
    <scope>NUCLEOTIDE SEQUENCE</scope>
</reference>
<organism evidence="8">
    <name type="scientific">marine sediment metagenome</name>
    <dbReference type="NCBI Taxonomy" id="412755"/>
    <lineage>
        <taxon>unclassified sequences</taxon>
        <taxon>metagenomes</taxon>
        <taxon>ecological metagenomes</taxon>
    </lineage>
</organism>
<dbReference type="EMBL" id="LAZR01000389">
    <property type="protein sequence ID" value="KKN71144.1"/>
    <property type="molecule type" value="Genomic_DNA"/>
</dbReference>
<evidence type="ECO:0000256" key="3">
    <source>
        <dbReference type="ARBA" id="ARBA00022692"/>
    </source>
</evidence>
<evidence type="ECO:0000256" key="1">
    <source>
        <dbReference type="ARBA" id="ARBA00004651"/>
    </source>
</evidence>
<proteinExistence type="predicted"/>
<keyword evidence="3 6" id="KW-0812">Transmembrane</keyword>
<feature type="transmembrane region" description="Helical" evidence="6">
    <location>
        <begin position="184"/>
        <end position="205"/>
    </location>
</feature>
<dbReference type="PANTHER" id="PTHR12677:SF59">
    <property type="entry name" value="GOLGI APPARATUS MEMBRANE PROTEIN TVP38-RELATED"/>
    <property type="match status" value="1"/>
</dbReference>
<keyword evidence="5 6" id="KW-0472">Membrane</keyword>
<feature type="domain" description="VTT" evidence="7">
    <location>
        <begin position="64"/>
        <end position="180"/>
    </location>
</feature>
<evidence type="ECO:0000256" key="2">
    <source>
        <dbReference type="ARBA" id="ARBA00022475"/>
    </source>
</evidence>
<accession>A0A0F9SW67</accession>
<dbReference type="Pfam" id="PF09335">
    <property type="entry name" value="VTT_dom"/>
    <property type="match status" value="1"/>
</dbReference>
<keyword evidence="2" id="KW-1003">Cell membrane</keyword>
<comment type="subcellular location">
    <subcellularLocation>
        <location evidence="1">Cell membrane</location>
        <topology evidence="1">Multi-pass membrane protein</topology>
    </subcellularLocation>
</comment>
<sequence>MSLKVVVAVLVAAALASAWWLLQVLGMPASLAPEMLAEWLTSQGAVGPLLLMLLMVIAVVVGPIPTLPVSATAGLAFGVAMGTAIAATGALIGALAAFWIARLLGREAVCKYFPDNPILARNGSQRFLTITIFLTRLIPIFSFALISYAAGVTAIHTWRFALATLVGMLPMTMVFAGLGNTFTLHPALTVIAALVMLAVMVWLPWSVSRNPNSRLGRWLKLSKQDAAGPKV</sequence>
<feature type="transmembrane region" description="Helical" evidence="6">
    <location>
        <begin position="160"/>
        <end position="178"/>
    </location>
</feature>
<comment type="caution">
    <text evidence="8">The sequence shown here is derived from an EMBL/GenBank/DDBJ whole genome shotgun (WGS) entry which is preliminary data.</text>
</comment>
<feature type="transmembrane region" description="Helical" evidence="6">
    <location>
        <begin position="73"/>
        <end position="101"/>
    </location>
</feature>
<evidence type="ECO:0000256" key="4">
    <source>
        <dbReference type="ARBA" id="ARBA00022989"/>
    </source>
</evidence>
<dbReference type="InterPro" id="IPR015414">
    <property type="entry name" value="TMEM64"/>
</dbReference>
<evidence type="ECO:0000313" key="8">
    <source>
        <dbReference type="EMBL" id="KKN71144.1"/>
    </source>
</evidence>
<dbReference type="PANTHER" id="PTHR12677">
    <property type="entry name" value="GOLGI APPARATUS MEMBRANE PROTEIN TVP38-RELATED"/>
    <property type="match status" value="1"/>
</dbReference>
<evidence type="ECO:0000256" key="6">
    <source>
        <dbReference type="SAM" id="Phobius"/>
    </source>
</evidence>
<keyword evidence="4 6" id="KW-1133">Transmembrane helix</keyword>
<feature type="transmembrane region" description="Helical" evidence="6">
    <location>
        <begin position="42"/>
        <end position="61"/>
    </location>
</feature>
<evidence type="ECO:0000256" key="5">
    <source>
        <dbReference type="ARBA" id="ARBA00023136"/>
    </source>
</evidence>
<name>A0A0F9SW67_9ZZZZ</name>
<evidence type="ECO:0000259" key="7">
    <source>
        <dbReference type="Pfam" id="PF09335"/>
    </source>
</evidence>
<protein>
    <recommendedName>
        <fullName evidence="7">VTT domain-containing protein</fullName>
    </recommendedName>
</protein>
<dbReference type="AlphaFoldDB" id="A0A0F9SW67"/>
<dbReference type="InterPro" id="IPR032816">
    <property type="entry name" value="VTT_dom"/>
</dbReference>
<feature type="transmembrane region" description="Helical" evidence="6">
    <location>
        <begin position="127"/>
        <end position="148"/>
    </location>
</feature>
<dbReference type="GO" id="GO:0005886">
    <property type="term" value="C:plasma membrane"/>
    <property type="evidence" value="ECO:0007669"/>
    <property type="project" value="UniProtKB-SubCell"/>
</dbReference>